<dbReference type="GO" id="GO:0003677">
    <property type="term" value="F:DNA binding"/>
    <property type="evidence" value="ECO:0007669"/>
    <property type="project" value="InterPro"/>
</dbReference>
<dbReference type="RefSeq" id="WP_162354629.1">
    <property type="nucleotide sequence ID" value="NZ_CP048209.1"/>
</dbReference>
<dbReference type="EMBL" id="CP048209">
    <property type="protein sequence ID" value="QHT58554.1"/>
    <property type="molecule type" value="Genomic_DNA"/>
</dbReference>
<dbReference type="KEGG" id="plyc:GXP70_00210"/>
<dbReference type="InterPro" id="IPR038390">
    <property type="entry name" value="Metal_Tscrpt_repr_sf"/>
</dbReference>
<keyword evidence="2" id="KW-1185">Reference proteome</keyword>
<proteinExistence type="predicted"/>
<dbReference type="CDD" id="cd10155">
    <property type="entry name" value="BsYrkD-like_DUF156"/>
    <property type="match status" value="1"/>
</dbReference>
<evidence type="ECO:0000313" key="1">
    <source>
        <dbReference type="EMBL" id="QHT58554.1"/>
    </source>
</evidence>
<reference evidence="1 2" key="1">
    <citation type="submission" date="2020-01" db="EMBL/GenBank/DDBJ databases">
        <title>Paenibacillus sp. nov., isolated from tomato rhizosphere.</title>
        <authorList>
            <person name="Weon H.-Y."/>
            <person name="Lee S.A."/>
        </authorList>
    </citation>
    <scope>NUCLEOTIDE SEQUENCE [LARGE SCALE GENOMIC DNA]</scope>
    <source>
        <strain evidence="1 2">12200R-189</strain>
    </source>
</reference>
<gene>
    <name evidence="1" type="ORF">GXP70_00210</name>
</gene>
<dbReference type="Proteomes" id="UP000476064">
    <property type="component" value="Chromosome"/>
</dbReference>
<dbReference type="PANTHER" id="PTHR33677">
    <property type="entry name" value="TRANSCRIPTIONAL REPRESSOR FRMR-RELATED"/>
    <property type="match status" value="1"/>
</dbReference>
<dbReference type="PANTHER" id="PTHR33677:SF5">
    <property type="entry name" value="TRANSCRIPTIONAL REPRESSOR FRMR"/>
    <property type="match status" value="1"/>
</dbReference>
<dbReference type="Gene3D" id="1.20.58.1000">
    <property type="entry name" value="Metal-sensitive repressor, helix protomer"/>
    <property type="match status" value="1"/>
</dbReference>
<dbReference type="AlphaFoldDB" id="A0A6C0FT47"/>
<sequence length="90" mass="10227">MDVGYRYTNEMKTRLRRIEGQIRGVLRLMDEEKSCKDVVSQLSAVRNASDKAIAQIVAENLQQCLMEERAAGNDTDKLVKEAVELLVKSR</sequence>
<name>A0A6C0FT47_9BACL</name>
<dbReference type="GO" id="GO:0045892">
    <property type="term" value="P:negative regulation of DNA-templated transcription"/>
    <property type="evidence" value="ECO:0007669"/>
    <property type="project" value="UniProtKB-ARBA"/>
</dbReference>
<dbReference type="Pfam" id="PF02583">
    <property type="entry name" value="Trns_repr_metal"/>
    <property type="match status" value="1"/>
</dbReference>
<organism evidence="1 2">
    <name type="scientific">Paenibacillus lycopersici</name>
    <dbReference type="NCBI Taxonomy" id="2704462"/>
    <lineage>
        <taxon>Bacteria</taxon>
        <taxon>Bacillati</taxon>
        <taxon>Bacillota</taxon>
        <taxon>Bacilli</taxon>
        <taxon>Bacillales</taxon>
        <taxon>Paenibacillaceae</taxon>
        <taxon>Paenibacillus</taxon>
    </lineage>
</organism>
<dbReference type="GO" id="GO:0046872">
    <property type="term" value="F:metal ion binding"/>
    <property type="evidence" value="ECO:0007669"/>
    <property type="project" value="InterPro"/>
</dbReference>
<dbReference type="InterPro" id="IPR003735">
    <property type="entry name" value="Metal_Tscrpt_repr"/>
</dbReference>
<evidence type="ECO:0000313" key="2">
    <source>
        <dbReference type="Proteomes" id="UP000476064"/>
    </source>
</evidence>
<protein>
    <submittedName>
        <fullName evidence="1">Metal-sensitive transcriptional regulator</fullName>
    </submittedName>
</protein>
<accession>A0A6C0FT47</accession>